<reference evidence="1 2" key="1">
    <citation type="journal article" date="2007" name="Genome Res.">
        <title>Genome characteristics of facultatively symbiotic Frankia sp. strains reflect host range and host plant biogeography.</title>
        <authorList>
            <person name="Normand P."/>
            <person name="Lapierre P."/>
            <person name="Tisa L.S."/>
            <person name="Gogarten J.P."/>
            <person name="Alloisio N."/>
            <person name="Bagnarol E."/>
            <person name="Bassi C.A."/>
            <person name="Berry A.M."/>
            <person name="Bickhart D.M."/>
            <person name="Choisne N."/>
            <person name="Couloux A."/>
            <person name="Cournoyer B."/>
            <person name="Cruveiller S."/>
            <person name="Daubin V."/>
            <person name="Demange N."/>
            <person name="Francino M.P."/>
            <person name="Goltsman E."/>
            <person name="Huang Y."/>
            <person name="Kopp O.R."/>
            <person name="Labarre L."/>
            <person name="Lapidus A."/>
            <person name="Lavire C."/>
            <person name="Marechal J."/>
            <person name="Martinez M."/>
            <person name="Mastronunzio J.E."/>
            <person name="Mullin B.C."/>
            <person name="Niemann J."/>
            <person name="Pujic P."/>
            <person name="Rawnsley T."/>
            <person name="Rouy Z."/>
            <person name="Schenowitz C."/>
            <person name="Sellstedt A."/>
            <person name="Tavares F."/>
            <person name="Tomkins J.P."/>
            <person name="Vallenet D."/>
            <person name="Valverde C."/>
            <person name="Wall L.G."/>
            <person name="Wang Y."/>
            <person name="Medigue C."/>
            <person name="Benson D.R."/>
        </authorList>
    </citation>
    <scope>NUCLEOTIDE SEQUENCE [LARGE SCALE GENOMIC DNA]</scope>
    <source>
        <strain evidence="2">DSM 45986 / CECT 9034 / ACN14a</strain>
    </source>
</reference>
<organism evidence="1 2">
    <name type="scientific">Frankia alni (strain DSM 45986 / CECT 9034 / ACN14a)</name>
    <dbReference type="NCBI Taxonomy" id="326424"/>
    <lineage>
        <taxon>Bacteria</taxon>
        <taxon>Bacillati</taxon>
        <taxon>Actinomycetota</taxon>
        <taxon>Actinomycetes</taxon>
        <taxon>Frankiales</taxon>
        <taxon>Frankiaceae</taxon>
        <taxon>Frankia</taxon>
    </lineage>
</organism>
<dbReference type="AlphaFoldDB" id="Q0RR86"/>
<dbReference type="EMBL" id="CT573213">
    <property type="protein sequence ID" value="CAJ59935.1"/>
    <property type="molecule type" value="Genomic_DNA"/>
</dbReference>
<dbReference type="HOGENOM" id="CLU_2824822_0_0_11"/>
<dbReference type="KEGG" id="fal:FRAAL1274"/>
<proteinExistence type="predicted"/>
<evidence type="ECO:0000313" key="1">
    <source>
        <dbReference type="EMBL" id="CAJ59935.1"/>
    </source>
</evidence>
<sequence length="66" mass="6671">MTVSYPLVRPAQTEVRHNVTGPTLGSVTGTPLEMPATAVADAGAEVRIGRSGSVGGLCMVVPGRHG</sequence>
<gene>
    <name evidence="1" type="ordered locus">FRAAL1274</name>
</gene>
<name>Q0RR86_FRAAA</name>
<keyword evidence="2" id="KW-1185">Reference proteome</keyword>
<accession>Q0RR86</accession>
<dbReference type="STRING" id="326424.FRAAL1274"/>
<evidence type="ECO:0000313" key="2">
    <source>
        <dbReference type="Proteomes" id="UP000000657"/>
    </source>
</evidence>
<protein>
    <submittedName>
        <fullName evidence="1">Uncharacterized protein</fullName>
    </submittedName>
</protein>
<dbReference type="Proteomes" id="UP000000657">
    <property type="component" value="Chromosome"/>
</dbReference>